<gene>
    <name evidence="3" type="ORF">BB558_007518</name>
</gene>
<dbReference type="PANTHER" id="PTHR12001">
    <property type="entry name" value="GERANYLGERANYL PYROPHOSPHATE SYNTHASE"/>
    <property type="match status" value="1"/>
</dbReference>
<dbReference type="GO" id="GO:0008299">
    <property type="term" value="P:isoprenoid biosynthetic process"/>
    <property type="evidence" value="ECO:0007669"/>
    <property type="project" value="InterPro"/>
</dbReference>
<keyword evidence="1" id="KW-0479">Metal-binding</keyword>
<name>A0A2U1IUR9_SMIAN</name>
<dbReference type="GO" id="GO:0046872">
    <property type="term" value="F:metal ion binding"/>
    <property type="evidence" value="ECO:0007669"/>
    <property type="project" value="UniProtKB-KW"/>
</dbReference>
<dbReference type="PANTHER" id="PTHR12001:SF44">
    <property type="entry name" value="GERANYLGERANYL PYROPHOSPHATE SYNTHASE"/>
    <property type="match status" value="1"/>
</dbReference>
<sequence length="156" mass="17821">MIKEAQYIQVDNSEEAILGPYNYLSSKPGKDVRKQFTLALNKWLKVSEEDLNAINNVITMLHTSSLLIDDIEDDSDLQRGFPAAHKIYGIPTTINTANYVYCLTLQKILEINNPQLVVVFADELVNLHWGQGIEIYWRENLICPSEQDYKKMASNS</sequence>
<comment type="caution">
    <text evidence="3">The sequence shown here is derived from an EMBL/GenBank/DDBJ whole genome shotgun (WGS) entry which is preliminary data.</text>
</comment>
<proteinExistence type="predicted"/>
<protein>
    <recommendedName>
        <fullName evidence="5">Geranylgeranyl pyrophosphate synthase</fullName>
    </recommendedName>
</protein>
<dbReference type="SUPFAM" id="SSF48576">
    <property type="entry name" value="Terpenoid synthases"/>
    <property type="match status" value="1"/>
</dbReference>
<evidence type="ECO:0000313" key="3">
    <source>
        <dbReference type="EMBL" id="PVZ96553.1"/>
    </source>
</evidence>
<dbReference type="GO" id="GO:0004659">
    <property type="term" value="F:prenyltransferase activity"/>
    <property type="evidence" value="ECO:0007669"/>
    <property type="project" value="InterPro"/>
</dbReference>
<keyword evidence="4" id="KW-1185">Reference proteome</keyword>
<organism evidence="3 4">
    <name type="scientific">Smittium angustum</name>
    <dbReference type="NCBI Taxonomy" id="133377"/>
    <lineage>
        <taxon>Eukaryota</taxon>
        <taxon>Fungi</taxon>
        <taxon>Fungi incertae sedis</taxon>
        <taxon>Zoopagomycota</taxon>
        <taxon>Kickxellomycotina</taxon>
        <taxon>Harpellomycetes</taxon>
        <taxon>Harpellales</taxon>
        <taxon>Legeriomycetaceae</taxon>
        <taxon>Smittium</taxon>
    </lineage>
</organism>
<accession>A0A2U1IUR9</accession>
<dbReference type="Proteomes" id="UP000245591">
    <property type="component" value="Unassembled WGS sequence"/>
</dbReference>
<keyword evidence="2" id="KW-0460">Magnesium</keyword>
<evidence type="ECO:0008006" key="5">
    <source>
        <dbReference type="Google" id="ProtNLM"/>
    </source>
</evidence>
<evidence type="ECO:0000313" key="4">
    <source>
        <dbReference type="Proteomes" id="UP000245591"/>
    </source>
</evidence>
<reference evidence="3 4" key="1">
    <citation type="journal article" date="2018" name="MBio">
        <title>Comparative Genomics Reveals the Core Gene Toolbox for the Fungus-Insect Symbiosis.</title>
        <authorList>
            <person name="Wang Y."/>
            <person name="Stata M."/>
            <person name="Wang W."/>
            <person name="Stajich J.E."/>
            <person name="White M.M."/>
            <person name="Moncalvo J.M."/>
        </authorList>
    </citation>
    <scope>NUCLEOTIDE SEQUENCE [LARGE SCALE GENOMIC DNA]</scope>
    <source>
        <strain evidence="3 4">AUS-126-30</strain>
    </source>
</reference>
<dbReference type="EMBL" id="MBFU01001256">
    <property type="protein sequence ID" value="PVZ96553.1"/>
    <property type="molecule type" value="Genomic_DNA"/>
</dbReference>
<dbReference type="InterPro" id="IPR008949">
    <property type="entry name" value="Isoprenoid_synthase_dom_sf"/>
</dbReference>
<dbReference type="Pfam" id="PF00348">
    <property type="entry name" value="polyprenyl_synt"/>
    <property type="match status" value="1"/>
</dbReference>
<evidence type="ECO:0000256" key="1">
    <source>
        <dbReference type="ARBA" id="ARBA00022723"/>
    </source>
</evidence>
<evidence type="ECO:0000256" key="2">
    <source>
        <dbReference type="ARBA" id="ARBA00022842"/>
    </source>
</evidence>
<dbReference type="Gene3D" id="1.10.600.10">
    <property type="entry name" value="Farnesyl Diphosphate Synthase"/>
    <property type="match status" value="1"/>
</dbReference>
<dbReference type="InterPro" id="IPR000092">
    <property type="entry name" value="Polyprenyl_synt"/>
</dbReference>
<dbReference type="AlphaFoldDB" id="A0A2U1IUR9"/>